<sequence>MKFTTVALAVFSIVATASAAPAAESDIIIKLSPELHKRLPEAELTDLIKSAVLKSRDAGPESKLQAPLVVEY</sequence>
<dbReference type="Proteomes" id="UP000015100">
    <property type="component" value="Unassembled WGS sequence"/>
</dbReference>
<organism evidence="2 3">
    <name type="scientific">Dactylellina haptotyla (strain CBS 200.50)</name>
    <name type="common">Nematode-trapping fungus</name>
    <name type="synonym">Monacrosporium haptotylum</name>
    <dbReference type="NCBI Taxonomy" id="1284197"/>
    <lineage>
        <taxon>Eukaryota</taxon>
        <taxon>Fungi</taxon>
        <taxon>Dikarya</taxon>
        <taxon>Ascomycota</taxon>
        <taxon>Pezizomycotina</taxon>
        <taxon>Orbiliomycetes</taxon>
        <taxon>Orbiliales</taxon>
        <taxon>Orbiliaceae</taxon>
        <taxon>Dactylellina</taxon>
    </lineage>
</organism>
<reference evidence="2 3" key="1">
    <citation type="journal article" date="2013" name="PLoS Genet.">
        <title>Genomic mechanisms accounting for the adaptation to parasitism in nematode-trapping fungi.</title>
        <authorList>
            <person name="Meerupati T."/>
            <person name="Andersson K.M."/>
            <person name="Friman E."/>
            <person name="Kumar D."/>
            <person name="Tunlid A."/>
            <person name="Ahren D."/>
        </authorList>
    </citation>
    <scope>NUCLEOTIDE SEQUENCE [LARGE SCALE GENOMIC DNA]</scope>
    <source>
        <strain evidence="2 3">CBS 200.50</strain>
    </source>
</reference>
<accession>S8AJ06</accession>
<dbReference type="AlphaFoldDB" id="S8AJ06"/>
<dbReference type="OMA" id="TTTQCCI"/>
<dbReference type="HOGENOM" id="CLU_2722175_0_0_1"/>
<keyword evidence="1" id="KW-0732">Signal</keyword>
<protein>
    <submittedName>
        <fullName evidence="2">Uncharacterized protein</fullName>
    </submittedName>
</protein>
<feature type="signal peptide" evidence="1">
    <location>
        <begin position="1"/>
        <end position="19"/>
    </location>
</feature>
<feature type="chain" id="PRO_5004560545" evidence="1">
    <location>
        <begin position="20"/>
        <end position="72"/>
    </location>
</feature>
<evidence type="ECO:0000313" key="3">
    <source>
        <dbReference type="Proteomes" id="UP000015100"/>
    </source>
</evidence>
<keyword evidence="3" id="KW-1185">Reference proteome</keyword>
<evidence type="ECO:0000313" key="2">
    <source>
        <dbReference type="EMBL" id="EPS42970.1"/>
    </source>
</evidence>
<reference evidence="3" key="2">
    <citation type="submission" date="2013-04" db="EMBL/GenBank/DDBJ databases">
        <title>Genomic mechanisms accounting for the adaptation to parasitism in nematode-trapping fungi.</title>
        <authorList>
            <person name="Ahren D.G."/>
        </authorList>
    </citation>
    <scope>NUCLEOTIDE SEQUENCE [LARGE SCALE GENOMIC DNA]</scope>
    <source>
        <strain evidence="3">CBS 200.50</strain>
    </source>
</reference>
<evidence type="ECO:0000256" key="1">
    <source>
        <dbReference type="SAM" id="SignalP"/>
    </source>
</evidence>
<gene>
    <name evidence="2" type="ORF">H072_3036</name>
</gene>
<name>S8AJ06_DACHA</name>
<dbReference type="EMBL" id="AQGS01000095">
    <property type="protein sequence ID" value="EPS42970.1"/>
    <property type="molecule type" value="Genomic_DNA"/>
</dbReference>
<proteinExistence type="predicted"/>
<comment type="caution">
    <text evidence="2">The sequence shown here is derived from an EMBL/GenBank/DDBJ whole genome shotgun (WGS) entry which is preliminary data.</text>
</comment>
<dbReference type="OrthoDB" id="5398951at2759"/>